<evidence type="ECO:0000256" key="4">
    <source>
        <dbReference type="ARBA" id="ARBA00022989"/>
    </source>
</evidence>
<proteinExistence type="predicted"/>
<evidence type="ECO:0000256" key="3">
    <source>
        <dbReference type="ARBA" id="ARBA00022692"/>
    </source>
</evidence>
<gene>
    <name evidence="9" type="ORF">PACILC2_38770</name>
</gene>
<evidence type="ECO:0008006" key="11">
    <source>
        <dbReference type="Google" id="ProtNLM"/>
    </source>
</evidence>
<accession>A0ABQ4NAN5</accession>
<evidence type="ECO:0000256" key="5">
    <source>
        <dbReference type="ARBA" id="ARBA00023136"/>
    </source>
</evidence>
<feature type="transmembrane region" description="Helical" evidence="7">
    <location>
        <begin position="46"/>
        <end position="67"/>
    </location>
</feature>
<evidence type="ECO:0000256" key="7">
    <source>
        <dbReference type="SAM" id="Phobius"/>
    </source>
</evidence>
<dbReference type="RefSeq" id="WP_062492575.1">
    <property type="nucleotide sequence ID" value="NZ_BOVJ01000127.1"/>
</dbReference>
<dbReference type="InterPro" id="IPR022781">
    <property type="entry name" value="Flagellar_biosynth_FliO"/>
</dbReference>
<evidence type="ECO:0000313" key="9">
    <source>
        <dbReference type="EMBL" id="GIQ65309.1"/>
    </source>
</evidence>
<evidence type="ECO:0000256" key="2">
    <source>
        <dbReference type="ARBA" id="ARBA00022475"/>
    </source>
</evidence>
<protein>
    <recommendedName>
        <fullName evidence="11">Flagellar protein</fullName>
    </recommendedName>
</protein>
<keyword evidence="4 7" id="KW-1133">Transmembrane helix</keyword>
<dbReference type="EMBL" id="BOVJ01000127">
    <property type="protein sequence ID" value="GIQ65309.1"/>
    <property type="molecule type" value="Genomic_DNA"/>
</dbReference>
<feature type="signal peptide" evidence="8">
    <location>
        <begin position="1"/>
        <end position="22"/>
    </location>
</feature>
<sequence>MQRFAGFGLPFAFALPMPSALAAEAPAATSDHPPDMISGADMTGSVIWVIFALLFVIVLIVIVLKWLSRRTWTWGANRRFRQLGGVPLGQHKSLQAVEFGGRIYLLGVGDDITLIEKIEDRAEVEAVLASLRAESPSGIGAAPLQRLIEKFAKRRDGESPAEEEASFERTLREKLELQTERKREMERLLKETKQSDRLTDE</sequence>
<comment type="subcellular location">
    <subcellularLocation>
        <location evidence="1">Cell membrane</location>
    </subcellularLocation>
</comment>
<dbReference type="Proteomes" id="UP000680304">
    <property type="component" value="Unassembled WGS sequence"/>
</dbReference>
<keyword evidence="5 7" id="KW-0472">Membrane</keyword>
<keyword evidence="2" id="KW-1003">Cell membrane</keyword>
<evidence type="ECO:0000256" key="1">
    <source>
        <dbReference type="ARBA" id="ARBA00004236"/>
    </source>
</evidence>
<dbReference type="Pfam" id="PF04347">
    <property type="entry name" value="FliO"/>
    <property type="match status" value="1"/>
</dbReference>
<comment type="caution">
    <text evidence="9">The sequence shown here is derived from an EMBL/GenBank/DDBJ whole genome shotgun (WGS) entry which is preliminary data.</text>
</comment>
<feature type="chain" id="PRO_5047045994" description="Flagellar protein" evidence="8">
    <location>
        <begin position="23"/>
        <end position="201"/>
    </location>
</feature>
<organism evidence="9 10">
    <name type="scientific">Paenibacillus cisolokensis</name>
    <dbReference type="NCBI Taxonomy" id="1658519"/>
    <lineage>
        <taxon>Bacteria</taxon>
        <taxon>Bacillati</taxon>
        <taxon>Bacillota</taxon>
        <taxon>Bacilli</taxon>
        <taxon>Bacillales</taxon>
        <taxon>Paenibacillaceae</taxon>
        <taxon>Paenibacillus</taxon>
    </lineage>
</organism>
<keyword evidence="8" id="KW-0732">Signal</keyword>
<feature type="region of interest" description="Disordered" evidence="6">
    <location>
        <begin position="182"/>
        <end position="201"/>
    </location>
</feature>
<reference evidence="9 10" key="1">
    <citation type="submission" date="2021-04" db="EMBL/GenBank/DDBJ databases">
        <title>Draft genome sequence of Paenibacillus cisolokensis, LC2-13A.</title>
        <authorList>
            <person name="Uke A."/>
            <person name="Chhe C."/>
            <person name="Baramee S."/>
            <person name="Kosugi A."/>
        </authorList>
    </citation>
    <scope>NUCLEOTIDE SEQUENCE [LARGE SCALE GENOMIC DNA]</scope>
    <source>
        <strain evidence="9 10">LC2-13A</strain>
    </source>
</reference>
<evidence type="ECO:0000256" key="6">
    <source>
        <dbReference type="SAM" id="MobiDB-lite"/>
    </source>
</evidence>
<keyword evidence="3 7" id="KW-0812">Transmembrane</keyword>
<name>A0ABQ4NAN5_9BACL</name>
<evidence type="ECO:0000313" key="10">
    <source>
        <dbReference type="Proteomes" id="UP000680304"/>
    </source>
</evidence>
<keyword evidence="10" id="KW-1185">Reference proteome</keyword>
<evidence type="ECO:0000256" key="8">
    <source>
        <dbReference type="SAM" id="SignalP"/>
    </source>
</evidence>